<dbReference type="SMART" id="SM00448">
    <property type="entry name" value="REC"/>
    <property type="match status" value="1"/>
</dbReference>
<dbReference type="InterPro" id="IPR011006">
    <property type="entry name" value="CheY-like_superfamily"/>
</dbReference>
<dbReference type="Gene3D" id="3.40.50.2300">
    <property type="match status" value="1"/>
</dbReference>
<feature type="domain" description="Response regulatory" evidence="2">
    <location>
        <begin position="3"/>
        <end position="118"/>
    </location>
</feature>
<dbReference type="InterPro" id="IPR052048">
    <property type="entry name" value="ST_Response_Regulator"/>
</dbReference>
<reference evidence="3 4" key="1">
    <citation type="submission" date="2019-05" db="EMBL/GenBank/DDBJ databases">
        <title>Psychrobacillus vulpis sp. nov., a new species isolated from feces of a red fox that inhabits in The Tablas de Daimiel Natural Park, Albacete, Spain.</title>
        <authorList>
            <person name="Rodriguez M."/>
            <person name="Reina J.C."/>
            <person name="Bejar V."/>
            <person name="Llamas I."/>
        </authorList>
    </citation>
    <scope>NUCLEOTIDE SEQUENCE [LARGE SCALE GENOMIC DNA]</scope>
    <source>
        <strain evidence="3 4">NEAU-3TGS17</strain>
    </source>
</reference>
<accession>A0A544TGU4</accession>
<dbReference type="RefSeq" id="WP_142536929.1">
    <property type="nucleotide sequence ID" value="NZ_BMIE01000002.1"/>
</dbReference>
<evidence type="ECO:0000313" key="4">
    <source>
        <dbReference type="Proteomes" id="UP000317316"/>
    </source>
</evidence>
<dbReference type="EMBL" id="VDGH01000001">
    <property type="protein sequence ID" value="TQR16685.1"/>
    <property type="molecule type" value="Genomic_DNA"/>
</dbReference>
<keyword evidence="4" id="KW-1185">Reference proteome</keyword>
<name>A0A544TGU4_9BACI</name>
<dbReference type="PROSITE" id="PS50110">
    <property type="entry name" value="RESPONSE_REGULATORY"/>
    <property type="match status" value="1"/>
</dbReference>
<sequence>MKTVLVVDDAIFMRTTIKRMLEEHQFDIIGEAANGQEAVEMYRKLLPDVVTMDITMPGMTGIDAVKAIISEHPDAKIVMVTALGQQKLIVDALESGAKDFITKPFNPEQIVQVLKNVTADSE</sequence>
<dbReference type="Pfam" id="PF00072">
    <property type="entry name" value="Response_reg"/>
    <property type="match status" value="1"/>
</dbReference>
<dbReference type="Proteomes" id="UP000317316">
    <property type="component" value="Unassembled WGS sequence"/>
</dbReference>
<dbReference type="InterPro" id="IPR001789">
    <property type="entry name" value="Sig_transdc_resp-reg_receiver"/>
</dbReference>
<evidence type="ECO:0000313" key="3">
    <source>
        <dbReference type="EMBL" id="TQR16685.1"/>
    </source>
</evidence>
<dbReference type="PANTHER" id="PTHR43228">
    <property type="entry name" value="TWO-COMPONENT RESPONSE REGULATOR"/>
    <property type="match status" value="1"/>
</dbReference>
<organism evidence="3 4">
    <name type="scientific">Psychrobacillus lasiicapitis</name>
    <dbReference type="NCBI Taxonomy" id="1636719"/>
    <lineage>
        <taxon>Bacteria</taxon>
        <taxon>Bacillati</taxon>
        <taxon>Bacillota</taxon>
        <taxon>Bacilli</taxon>
        <taxon>Bacillales</taxon>
        <taxon>Bacillaceae</taxon>
        <taxon>Psychrobacillus</taxon>
    </lineage>
</organism>
<dbReference type="AlphaFoldDB" id="A0A544TGU4"/>
<gene>
    <name evidence="3" type="ORF">FG382_00535</name>
</gene>
<feature type="modified residue" description="4-aspartylphosphate" evidence="1">
    <location>
        <position position="53"/>
    </location>
</feature>
<comment type="caution">
    <text evidence="3">The sequence shown here is derived from an EMBL/GenBank/DDBJ whole genome shotgun (WGS) entry which is preliminary data.</text>
</comment>
<dbReference type="SUPFAM" id="SSF52172">
    <property type="entry name" value="CheY-like"/>
    <property type="match status" value="1"/>
</dbReference>
<dbReference type="PANTHER" id="PTHR43228:SF1">
    <property type="entry name" value="TWO-COMPONENT RESPONSE REGULATOR ARR22"/>
    <property type="match status" value="1"/>
</dbReference>
<dbReference type="OrthoDB" id="9790669at2"/>
<protein>
    <submittedName>
        <fullName evidence="3">Response regulator</fullName>
    </submittedName>
</protein>
<keyword evidence="1" id="KW-0597">Phosphoprotein</keyword>
<proteinExistence type="predicted"/>
<evidence type="ECO:0000256" key="1">
    <source>
        <dbReference type="PROSITE-ProRule" id="PRU00169"/>
    </source>
</evidence>
<dbReference type="GO" id="GO:0000160">
    <property type="term" value="P:phosphorelay signal transduction system"/>
    <property type="evidence" value="ECO:0007669"/>
    <property type="project" value="InterPro"/>
</dbReference>
<evidence type="ECO:0000259" key="2">
    <source>
        <dbReference type="PROSITE" id="PS50110"/>
    </source>
</evidence>